<dbReference type="GeneTree" id="ENSGT00940000175631"/>
<proteinExistence type="predicted"/>
<evidence type="ECO:0000313" key="2">
    <source>
        <dbReference type="Proteomes" id="UP000694389"/>
    </source>
</evidence>
<dbReference type="Ensembl" id="ENSDLAT00005007368.2">
    <property type="protein sequence ID" value="ENSDLAP00005006790.2"/>
    <property type="gene ID" value="ENSDLAG00005003529.2"/>
</dbReference>
<dbReference type="Proteomes" id="UP000694389">
    <property type="component" value="Unassembled WGS sequence"/>
</dbReference>
<dbReference type="AlphaFoldDB" id="A0A8C4GGD0"/>
<protein>
    <submittedName>
        <fullName evidence="1">Uncharacterized protein</fullName>
    </submittedName>
</protein>
<accession>A0A8C4GGD0</accession>
<sequence length="178" mass="19648">SARPLGHQGSWVLMVTYPEVIRIHMDFLRVLHAQLGIDVLDVVHVLHSSVQPTHHCLTVLGHQRVSEDGGTGGEVAECCEVSLSPRIHDQKSPGQSLGSNFIHIDLSPPACDGGTLCICPLDHVDDVKVLTFLSDRKYEHKPFANTSPLEVFINYSMPHLSAMEASDWTRDESLACYL</sequence>
<name>A0A8C4GGD0_DICLA</name>
<organism evidence="1 2">
    <name type="scientific">Dicentrarchus labrax</name>
    <name type="common">European seabass</name>
    <name type="synonym">Morone labrax</name>
    <dbReference type="NCBI Taxonomy" id="13489"/>
    <lineage>
        <taxon>Eukaryota</taxon>
        <taxon>Metazoa</taxon>
        <taxon>Chordata</taxon>
        <taxon>Craniata</taxon>
        <taxon>Vertebrata</taxon>
        <taxon>Euteleostomi</taxon>
        <taxon>Actinopterygii</taxon>
        <taxon>Neopterygii</taxon>
        <taxon>Teleostei</taxon>
        <taxon>Neoteleostei</taxon>
        <taxon>Acanthomorphata</taxon>
        <taxon>Eupercaria</taxon>
        <taxon>Moronidae</taxon>
        <taxon>Dicentrarchus</taxon>
    </lineage>
</organism>
<reference evidence="1" key="2">
    <citation type="submission" date="2025-09" db="UniProtKB">
        <authorList>
            <consortium name="Ensembl"/>
        </authorList>
    </citation>
    <scope>IDENTIFICATION</scope>
</reference>
<evidence type="ECO:0000313" key="1">
    <source>
        <dbReference type="Ensembl" id="ENSDLAP00005006790.2"/>
    </source>
</evidence>
<reference evidence="1" key="1">
    <citation type="submission" date="2025-08" db="UniProtKB">
        <authorList>
            <consortium name="Ensembl"/>
        </authorList>
    </citation>
    <scope>IDENTIFICATION</scope>
</reference>
<keyword evidence="2" id="KW-1185">Reference proteome</keyword>